<feature type="compositionally biased region" description="Gly residues" evidence="1">
    <location>
        <begin position="115"/>
        <end position="134"/>
    </location>
</feature>
<organism evidence="2">
    <name type="scientific">Arundo donax</name>
    <name type="common">Giant reed</name>
    <name type="synonym">Donax arundinaceus</name>
    <dbReference type="NCBI Taxonomy" id="35708"/>
    <lineage>
        <taxon>Eukaryota</taxon>
        <taxon>Viridiplantae</taxon>
        <taxon>Streptophyta</taxon>
        <taxon>Embryophyta</taxon>
        <taxon>Tracheophyta</taxon>
        <taxon>Spermatophyta</taxon>
        <taxon>Magnoliopsida</taxon>
        <taxon>Liliopsida</taxon>
        <taxon>Poales</taxon>
        <taxon>Poaceae</taxon>
        <taxon>PACMAD clade</taxon>
        <taxon>Arundinoideae</taxon>
        <taxon>Arundineae</taxon>
        <taxon>Arundo</taxon>
    </lineage>
</organism>
<reference evidence="2" key="1">
    <citation type="submission" date="2014-09" db="EMBL/GenBank/DDBJ databases">
        <authorList>
            <person name="Magalhaes I.L.F."/>
            <person name="Oliveira U."/>
            <person name="Santos F.R."/>
            <person name="Vidigal T.H.D.A."/>
            <person name="Brescovit A.D."/>
            <person name="Santos A.J."/>
        </authorList>
    </citation>
    <scope>NUCLEOTIDE SEQUENCE</scope>
    <source>
        <tissue evidence="2">Shoot tissue taken approximately 20 cm above the soil surface</tissue>
    </source>
</reference>
<reference evidence="2" key="2">
    <citation type="journal article" date="2015" name="Data Brief">
        <title>Shoot transcriptome of the giant reed, Arundo donax.</title>
        <authorList>
            <person name="Barrero R.A."/>
            <person name="Guerrero F.D."/>
            <person name="Moolhuijzen P."/>
            <person name="Goolsby J.A."/>
            <person name="Tidwell J."/>
            <person name="Bellgard S.E."/>
            <person name="Bellgard M.I."/>
        </authorList>
    </citation>
    <scope>NUCLEOTIDE SEQUENCE</scope>
    <source>
        <tissue evidence="2">Shoot tissue taken approximately 20 cm above the soil surface</tissue>
    </source>
</reference>
<feature type="region of interest" description="Disordered" evidence="1">
    <location>
        <begin position="1"/>
        <end position="57"/>
    </location>
</feature>
<feature type="compositionally biased region" description="Polar residues" evidence="1">
    <location>
        <begin position="1"/>
        <end position="12"/>
    </location>
</feature>
<accession>A0A0A9DGV5</accession>
<evidence type="ECO:0000313" key="2">
    <source>
        <dbReference type="EMBL" id="JAD84865.1"/>
    </source>
</evidence>
<protein>
    <submittedName>
        <fullName evidence="2">HXK3</fullName>
    </submittedName>
</protein>
<dbReference type="EMBL" id="GBRH01213030">
    <property type="protein sequence ID" value="JAD84865.1"/>
    <property type="molecule type" value="Transcribed_RNA"/>
</dbReference>
<name>A0A0A9DGV5_ARUDO</name>
<evidence type="ECO:0000256" key="1">
    <source>
        <dbReference type="SAM" id="MobiDB-lite"/>
    </source>
</evidence>
<feature type="compositionally biased region" description="Basic and acidic residues" evidence="1">
    <location>
        <begin position="18"/>
        <end position="39"/>
    </location>
</feature>
<proteinExistence type="predicted"/>
<dbReference type="AlphaFoldDB" id="A0A0A9DGV5"/>
<sequence length="148" mass="16130">MFPVQHTITGCNSRGRFTRSERSQKDTARTSEDTRHASENSKACRQSLRHRHPESCPTSCCWDHRDTEKARPGWEWCGFKRKNARPAEADGGGDRGWSIPGLSSVQGVPRRSFGGDPGGGGGADGEAEGDGGWVGDRSCPPGRRTFVE</sequence>
<feature type="region of interest" description="Disordered" evidence="1">
    <location>
        <begin position="84"/>
        <end position="148"/>
    </location>
</feature>